<dbReference type="InterPro" id="IPR011050">
    <property type="entry name" value="Pectin_lyase_fold/virulence"/>
</dbReference>
<keyword evidence="4" id="KW-0964">Secreted</keyword>
<dbReference type="Proteomes" id="UP001190700">
    <property type="component" value="Unassembled WGS sequence"/>
</dbReference>
<name>A0AAE0KSN3_9CHLO</name>
<gene>
    <name evidence="8" type="ORF">CYMTET_31660</name>
</gene>
<evidence type="ECO:0008006" key="10">
    <source>
        <dbReference type="Google" id="ProtNLM"/>
    </source>
</evidence>
<comment type="subcellular location">
    <subcellularLocation>
        <location evidence="1">Cell envelope</location>
    </subcellularLocation>
    <subcellularLocation>
        <location evidence="2">Cell outer membrane</location>
    </subcellularLocation>
    <subcellularLocation>
        <location evidence="3">Secreted</location>
    </subcellularLocation>
</comment>
<accession>A0AAE0KSN3</accession>
<evidence type="ECO:0000256" key="5">
    <source>
        <dbReference type="ARBA" id="ARBA00022729"/>
    </source>
</evidence>
<organism evidence="8 9">
    <name type="scientific">Cymbomonas tetramitiformis</name>
    <dbReference type="NCBI Taxonomy" id="36881"/>
    <lineage>
        <taxon>Eukaryota</taxon>
        <taxon>Viridiplantae</taxon>
        <taxon>Chlorophyta</taxon>
        <taxon>Pyramimonadophyceae</taxon>
        <taxon>Pyramimonadales</taxon>
        <taxon>Pyramimonadaceae</taxon>
        <taxon>Cymbomonas</taxon>
    </lineage>
</organism>
<evidence type="ECO:0000256" key="4">
    <source>
        <dbReference type="ARBA" id="ARBA00022525"/>
    </source>
</evidence>
<evidence type="ECO:0000313" key="9">
    <source>
        <dbReference type="Proteomes" id="UP001190700"/>
    </source>
</evidence>
<dbReference type="AlphaFoldDB" id="A0AAE0KSN3"/>
<dbReference type="PANTHER" id="PTHR11319">
    <property type="entry name" value="G PROTEIN-COUPLED RECEPTOR-RELATED"/>
    <property type="match status" value="1"/>
</dbReference>
<evidence type="ECO:0000256" key="2">
    <source>
        <dbReference type="ARBA" id="ARBA00004442"/>
    </source>
</evidence>
<keyword evidence="6" id="KW-0472">Membrane</keyword>
<dbReference type="PANTHER" id="PTHR11319:SF35">
    <property type="entry name" value="OUTER MEMBRANE PROTEIN PMPC-RELATED"/>
    <property type="match status" value="1"/>
</dbReference>
<dbReference type="InterPro" id="IPR003368">
    <property type="entry name" value="POMP_repeat"/>
</dbReference>
<proteinExistence type="predicted"/>
<evidence type="ECO:0000256" key="3">
    <source>
        <dbReference type="ARBA" id="ARBA00004613"/>
    </source>
</evidence>
<reference evidence="8 9" key="1">
    <citation type="journal article" date="2015" name="Genome Biol. Evol.">
        <title>Comparative Genomics of a Bacterivorous Green Alga Reveals Evolutionary Causalities and Consequences of Phago-Mixotrophic Mode of Nutrition.</title>
        <authorList>
            <person name="Burns J.A."/>
            <person name="Paasch A."/>
            <person name="Narechania A."/>
            <person name="Kim E."/>
        </authorList>
    </citation>
    <scope>NUCLEOTIDE SEQUENCE [LARGE SCALE GENOMIC DNA]</scope>
    <source>
        <strain evidence="8 9">PLY_AMNH</strain>
    </source>
</reference>
<dbReference type="Pfam" id="PF02415">
    <property type="entry name" value="Chlam_PMP"/>
    <property type="match status" value="1"/>
</dbReference>
<evidence type="ECO:0000256" key="6">
    <source>
        <dbReference type="ARBA" id="ARBA00023136"/>
    </source>
</evidence>
<feature type="non-terminal residue" evidence="8">
    <location>
        <position position="1"/>
    </location>
</feature>
<evidence type="ECO:0000256" key="7">
    <source>
        <dbReference type="ARBA" id="ARBA00023237"/>
    </source>
</evidence>
<evidence type="ECO:0000256" key="1">
    <source>
        <dbReference type="ARBA" id="ARBA00004196"/>
    </source>
</evidence>
<keyword evidence="9" id="KW-1185">Reference proteome</keyword>
<keyword evidence="5" id="KW-0732">Signal</keyword>
<protein>
    <recommendedName>
        <fullName evidence="10">Right handed beta helix domain-containing protein</fullName>
    </recommendedName>
</protein>
<keyword evidence="7" id="KW-0998">Cell outer membrane</keyword>
<comment type="caution">
    <text evidence="8">The sequence shown here is derived from an EMBL/GenBank/DDBJ whole genome shotgun (WGS) entry which is preliminary data.</text>
</comment>
<evidence type="ECO:0000313" key="8">
    <source>
        <dbReference type="EMBL" id="KAK3259336.1"/>
    </source>
</evidence>
<dbReference type="GO" id="GO:0005576">
    <property type="term" value="C:extracellular region"/>
    <property type="evidence" value="ECO:0007669"/>
    <property type="project" value="UniProtKB-SubCell"/>
</dbReference>
<sequence>GSAGGIRLQNKGILDLASSVISENVAFLGGGGTFCGKETTRDALDSELVANHVQAGNGAGMLGFSRSSVHLIRCTFSNNVAEYSGAAVYLYGGTSDRPSTLEVGGSMERNLAGFHGGAIAAWHNSVVIISSDVRIHGNRAKIYGGGVHAQTSWVTIRNNVTISNYTAPRGGAMFLDRCRTNISRQVRLTMNRATADGGGIWASNSTVELGNVTRVAECAAAVASANSSIAEKLMLGTMRPCLEVHLDSNHARYGGGIGLEGNWIDAAGMNLERDEADYDGGGLYGATSWVLLQMSLLVENRAVRGAGTMGMDGSNFTVLDAIFANNSASGDGAAIHLYTDVPSSTMRRTRAFGNRAERGAVAFLARERPDNASLFHLNLDDCRSQDNVAEVGGSLVYWEPSEPFTWSCSNCVSPTNGTFTWVGINCQGSWSKLHSWLTFDNESSCIHCSSLEEGTVTYPDGKSCNAWMTNEDGIRSCQTADEGSACLAP</sequence>
<dbReference type="SUPFAM" id="SSF51126">
    <property type="entry name" value="Pectin lyase-like"/>
    <property type="match status" value="1"/>
</dbReference>
<dbReference type="EMBL" id="LGRX02018838">
    <property type="protein sequence ID" value="KAK3259336.1"/>
    <property type="molecule type" value="Genomic_DNA"/>
</dbReference>